<dbReference type="InterPro" id="IPR017972">
    <property type="entry name" value="Cyt_P450_CS"/>
</dbReference>
<evidence type="ECO:0000256" key="5">
    <source>
        <dbReference type="ARBA" id="ARBA00022617"/>
    </source>
</evidence>
<keyword evidence="7" id="KW-0256">Endoplasmic reticulum</keyword>
<keyword evidence="17" id="KW-1185">Reference proteome</keyword>
<evidence type="ECO:0000256" key="10">
    <source>
        <dbReference type="ARBA" id="ARBA00023004"/>
    </source>
</evidence>
<dbReference type="GO" id="GO:0005789">
    <property type="term" value="C:endoplasmic reticulum membrane"/>
    <property type="evidence" value="ECO:0007669"/>
    <property type="project" value="UniProtKB-SubCell"/>
</dbReference>
<comment type="similarity">
    <text evidence="4">Belongs to the cytochrome P450 family.</text>
</comment>
<dbReference type="FunCoup" id="A0A067R702">
    <property type="interactions" value="44"/>
</dbReference>
<sequence length="913" mass="105852">FLKIGIGPYLENLYKDHKDKPYVGIFAFDQPSLVIRDLEIVKNILVKDAQNFIDRKTAFNERLDPFFGKTMFTLKGQRWRHIRVNLTPVFTSGKMKMMFYLVKNCAKELAQYLDRETAEGPVVEVKEAMGRFTTDVITSCAFGIDSNSLKNPEAEFRRYLRNIFGPSVRQEIVSLMAFFAPHFQNFIRLKFLDDNTSNFIRRTVWRTVEYREKNEISRKDFLNCMIELRNKGKERTEENKQPADSSKNNPKFKIDGDDFVAQAFAFLAAGFETTATTMTFALYELAFHQDEQQKLRTEITQVLSKHQGELTYDALQEMLYLDMVVSETLRKYPILPFLDRKCVCDYKLPDPSGKGTVVLPAGTGVYIPIIAIHNDPKYFSEPEKFDPERFTEETKKSRPNYTYFPFGEGPRICIGMRFGLMQVKTGLAQILSRYEISPCKDTPLSIAFDPKTFLLCAVGDIPLAIVFAFFTFLYFYFTRNFNFWQKHGIPYLKPTTFVGNLKKVFFQQLDINTHLKDIYNEHKDKPYVGIFSFDRPNIIINDLELVKNVLVKDSQNFIDRIVAVDETLDPLFAKILFSLKGQKWRNTRANVTSTFTSGKMKMMFYIVEKCAKELRGYLDRTAVRGIPIETMETMCKYTTDVISSCAFGIESNSLKNPNAEIRENFRKIFEKSFRKGIAGLLMFFAPNLQNFFRLKFVDDEYANFLRRTIWSTVEYREKHGIVRNDFLDCLMELRRKGKKIGGRKHTEELFKIDGDDFVGMAFSFFIAGFETSASTLAFALYELSFKSEIQKRIRTEISEVLSKYHQDVTYDGIQEMPYLHMVVSETLRKYPVLGFLDRTCLSDYQLPGPSGEGSVTLRAGTGVYIPLLGIQMDPQYFPDPERFDPERFTEENKQTRPHYSYLPFGDGPRNCIG</sequence>
<feature type="transmembrane region" description="Helical" evidence="15">
    <location>
        <begin position="452"/>
        <end position="477"/>
    </location>
</feature>
<comment type="cofactor">
    <cofactor evidence="1 13">
        <name>heme</name>
        <dbReference type="ChEBI" id="CHEBI:30413"/>
    </cofactor>
</comment>
<feature type="compositionally biased region" description="Basic and acidic residues" evidence="14">
    <location>
        <begin position="232"/>
        <end position="241"/>
    </location>
</feature>
<keyword evidence="6 13" id="KW-0479">Metal-binding</keyword>
<dbReference type="AlphaFoldDB" id="A0A067R702"/>
<keyword evidence="11" id="KW-0503">Monooxygenase</keyword>
<evidence type="ECO:0000256" key="2">
    <source>
        <dbReference type="ARBA" id="ARBA00004174"/>
    </source>
</evidence>
<dbReference type="CDD" id="cd11056">
    <property type="entry name" value="CYP6-like"/>
    <property type="match status" value="2"/>
</dbReference>
<evidence type="ECO:0000256" key="1">
    <source>
        <dbReference type="ARBA" id="ARBA00001971"/>
    </source>
</evidence>
<evidence type="ECO:0000256" key="12">
    <source>
        <dbReference type="ARBA" id="ARBA00023136"/>
    </source>
</evidence>
<dbReference type="InterPro" id="IPR001128">
    <property type="entry name" value="Cyt_P450"/>
</dbReference>
<evidence type="ECO:0000313" key="16">
    <source>
        <dbReference type="EMBL" id="KDR14072.1"/>
    </source>
</evidence>
<keyword evidence="5 13" id="KW-0349">Heme</keyword>
<dbReference type="PANTHER" id="PTHR24292:SF54">
    <property type="entry name" value="CYP9F3-RELATED"/>
    <property type="match status" value="1"/>
</dbReference>
<keyword evidence="15" id="KW-0812">Transmembrane</keyword>
<dbReference type="Proteomes" id="UP000027135">
    <property type="component" value="Unassembled WGS sequence"/>
</dbReference>
<reference evidence="16 17" key="1">
    <citation type="journal article" date="2014" name="Nat. Commun.">
        <title>Molecular traces of alternative social organization in a termite genome.</title>
        <authorList>
            <person name="Terrapon N."/>
            <person name="Li C."/>
            <person name="Robertson H.M."/>
            <person name="Ji L."/>
            <person name="Meng X."/>
            <person name="Booth W."/>
            <person name="Chen Z."/>
            <person name="Childers C.P."/>
            <person name="Glastad K.M."/>
            <person name="Gokhale K."/>
            <person name="Gowin J."/>
            <person name="Gronenberg W."/>
            <person name="Hermansen R.A."/>
            <person name="Hu H."/>
            <person name="Hunt B.G."/>
            <person name="Huylmans A.K."/>
            <person name="Khalil S.M."/>
            <person name="Mitchell R.D."/>
            <person name="Munoz-Torres M.C."/>
            <person name="Mustard J.A."/>
            <person name="Pan H."/>
            <person name="Reese J.T."/>
            <person name="Scharf M.E."/>
            <person name="Sun F."/>
            <person name="Vogel H."/>
            <person name="Xiao J."/>
            <person name="Yang W."/>
            <person name="Yang Z."/>
            <person name="Yang Z."/>
            <person name="Zhou J."/>
            <person name="Zhu J."/>
            <person name="Brent C.S."/>
            <person name="Elsik C.G."/>
            <person name="Goodisman M.A."/>
            <person name="Liberles D.A."/>
            <person name="Roe R.M."/>
            <person name="Vargo E.L."/>
            <person name="Vilcinskas A."/>
            <person name="Wang J."/>
            <person name="Bornberg-Bauer E."/>
            <person name="Korb J."/>
            <person name="Zhang G."/>
            <person name="Liebig J."/>
        </authorList>
    </citation>
    <scope>NUCLEOTIDE SEQUENCE [LARGE SCALE GENOMIC DNA]</scope>
    <source>
        <tissue evidence="16">Whole organism</tissue>
    </source>
</reference>
<accession>A0A067R702</accession>
<feature type="transmembrane region" description="Helical" evidence="15">
    <location>
        <begin position="676"/>
        <end position="692"/>
    </location>
</feature>
<feature type="non-terminal residue" evidence="16">
    <location>
        <position position="1"/>
    </location>
</feature>
<dbReference type="PROSITE" id="PS00086">
    <property type="entry name" value="CYTOCHROME_P450"/>
    <property type="match status" value="2"/>
</dbReference>
<dbReference type="OMA" id="IPCDEPH"/>
<evidence type="ECO:0000256" key="11">
    <source>
        <dbReference type="ARBA" id="ARBA00023033"/>
    </source>
</evidence>
<dbReference type="GO" id="GO:0004497">
    <property type="term" value="F:monooxygenase activity"/>
    <property type="evidence" value="ECO:0007669"/>
    <property type="project" value="UniProtKB-KW"/>
</dbReference>
<evidence type="ECO:0000256" key="15">
    <source>
        <dbReference type="SAM" id="Phobius"/>
    </source>
</evidence>
<dbReference type="GO" id="GO:0016705">
    <property type="term" value="F:oxidoreductase activity, acting on paired donors, with incorporation or reduction of molecular oxygen"/>
    <property type="evidence" value="ECO:0007669"/>
    <property type="project" value="InterPro"/>
</dbReference>
<keyword evidence="15" id="KW-1133">Transmembrane helix</keyword>
<evidence type="ECO:0000256" key="7">
    <source>
        <dbReference type="ARBA" id="ARBA00022824"/>
    </source>
</evidence>
<evidence type="ECO:0000256" key="13">
    <source>
        <dbReference type="PIRSR" id="PIRSR602401-1"/>
    </source>
</evidence>
<keyword evidence="9" id="KW-0560">Oxidoreductase</keyword>
<dbReference type="Pfam" id="PF00067">
    <property type="entry name" value="p450"/>
    <property type="match status" value="2"/>
</dbReference>
<evidence type="ECO:0000256" key="14">
    <source>
        <dbReference type="SAM" id="MobiDB-lite"/>
    </source>
</evidence>
<dbReference type="SUPFAM" id="SSF48264">
    <property type="entry name" value="Cytochrome P450"/>
    <property type="match status" value="2"/>
</dbReference>
<feature type="region of interest" description="Disordered" evidence="14">
    <location>
        <begin position="232"/>
        <end position="251"/>
    </location>
</feature>
<gene>
    <name evidence="16" type="ORF">L798_11986</name>
</gene>
<feature type="binding site" description="axial binding residue" evidence="13">
    <location>
        <position position="413"/>
    </location>
    <ligand>
        <name>heme</name>
        <dbReference type="ChEBI" id="CHEBI:30413"/>
    </ligand>
    <ligandPart>
        <name>Fe</name>
        <dbReference type="ChEBI" id="CHEBI:18248"/>
    </ligandPart>
</feature>
<dbReference type="InterPro" id="IPR002401">
    <property type="entry name" value="Cyt_P450_E_grp-I"/>
</dbReference>
<proteinExistence type="inferred from homology"/>
<dbReference type="InterPro" id="IPR050476">
    <property type="entry name" value="Insect_CytP450_Detox"/>
</dbReference>
<dbReference type="eggNOG" id="KOG0158">
    <property type="taxonomic scope" value="Eukaryota"/>
</dbReference>
<dbReference type="STRING" id="136037.A0A067R702"/>
<evidence type="ECO:0000256" key="4">
    <source>
        <dbReference type="ARBA" id="ARBA00010617"/>
    </source>
</evidence>
<name>A0A067R702_ZOONE</name>
<dbReference type="GO" id="GO:0005506">
    <property type="term" value="F:iron ion binding"/>
    <property type="evidence" value="ECO:0007669"/>
    <property type="project" value="InterPro"/>
</dbReference>
<evidence type="ECO:0000256" key="9">
    <source>
        <dbReference type="ARBA" id="ARBA00023002"/>
    </source>
</evidence>
<dbReference type="FunFam" id="1.10.630.10:FF:000042">
    <property type="entry name" value="Cytochrome P450"/>
    <property type="match status" value="2"/>
</dbReference>
<dbReference type="EMBL" id="KK852902">
    <property type="protein sequence ID" value="KDR14072.1"/>
    <property type="molecule type" value="Genomic_DNA"/>
</dbReference>
<evidence type="ECO:0000313" key="17">
    <source>
        <dbReference type="Proteomes" id="UP000027135"/>
    </source>
</evidence>
<dbReference type="InterPro" id="IPR036396">
    <property type="entry name" value="Cyt_P450_sf"/>
</dbReference>
<comment type="subcellular location">
    <subcellularLocation>
        <location evidence="3">Endoplasmic reticulum membrane</location>
        <topology evidence="3">Peripheral membrane protein</topology>
    </subcellularLocation>
    <subcellularLocation>
        <location evidence="2">Microsome membrane</location>
        <topology evidence="2">Peripheral membrane protein</topology>
    </subcellularLocation>
</comment>
<dbReference type="PRINTS" id="PR00463">
    <property type="entry name" value="EP450I"/>
</dbReference>
<keyword evidence="12 15" id="KW-0472">Membrane</keyword>
<dbReference type="PANTHER" id="PTHR24292">
    <property type="entry name" value="CYTOCHROME P450"/>
    <property type="match status" value="1"/>
</dbReference>
<feature type="non-terminal residue" evidence="16">
    <location>
        <position position="913"/>
    </location>
</feature>
<protein>
    <submittedName>
        <fullName evidence="16">Cytochrome P450 6j1</fullName>
    </submittedName>
</protein>
<dbReference type="PRINTS" id="PR00385">
    <property type="entry name" value="P450"/>
</dbReference>
<keyword evidence="8" id="KW-0492">Microsome</keyword>
<dbReference type="Gene3D" id="1.10.630.10">
    <property type="entry name" value="Cytochrome P450"/>
    <property type="match status" value="2"/>
</dbReference>
<evidence type="ECO:0000256" key="6">
    <source>
        <dbReference type="ARBA" id="ARBA00022723"/>
    </source>
</evidence>
<dbReference type="InParanoid" id="A0A067R702"/>
<evidence type="ECO:0000256" key="8">
    <source>
        <dbReference type="ARBA" id="ARBA00022848"/>
    </source>
</evidence>
<evidence type="ECO:0000256" key="3">
    <source>
        <dbReference type="ARBA" id="ARBA00004406"/>
    </source>
</evidence>
<dbReference type="GO" id="GO:0020037">
    <property type="term" value="F:heme binding"/>
    <property type="evidence" value="ECO:0007669"/>
    <property type="project" value="InterPro"/>
</dbReference>
<keyword evidence="10 13" id="KW-0408">Iron</keyword>
<feature type="transmembrane region" description="Helical" evidence="15">
    <location>
        <begin position="757"/>
        <end position="781"/>
    </location>
</feature>
<organism evidence="16 17">
    <name type="scientific">Zootermopsis nevadensis</name>
    <name type="common">Dampwood termite</name>
    <dbReference type="NCBI Taxonomy" id="136037"/>
    <lineage>
        <taxon>Eukaryota</taxon>
        <taxon>Metazoa</taxon>
        <taxon>Ecdysozoa</taxon>
        <taxon>Arthropoda</taxon>
        <taxon>Hexapoda</taxon>
        <taxon>Insecta</taxon>
        <taxon>Pterygota</taxon>
        <taxon>Neoptera</taxon>
        <taxon>Polyneoptera</taxon>
        <taxon>Dictyoptera</taxon>
        <taxon>Blattodea</taxon>
        <taxon>Blattoidea</taxon>
        <taxon>Termitoidae</taxon>
        <taxon>Termopsidae</taxon>
        <taxon>Zootermopsis</taxon>
    </lineage>
</organism>